<evidence type="ECO:0000256" key="6">
    <source>
        <dbReference type="ARBA" id="ARBA00023139"/>
    </source>
</evidence>
<gene>
    <name evidence="8" type="ORF">B8W66_12910</name>
</gene>
<keyword evidence="7" id="KW-0449">Lipoprotein</keyword>
<keyword evidence="4" id="KW-0732">Signal</keyword>
<organism evidence="8 9">
    <name type="scientific">Mycobacterium decipiens</name>
    <dbReference type="NCBI Taxonomy" id="1430326"/>
    <lineage>
        <taxon>Bacteria</taxon>
        <taxon>Bacillati</taxon>
        <taxon>Actinomycetota</taxon>
        <taxon>Actinomycetes</taxon>
        <taxon>Mycobacteriales</taxon>
        <taxon>Mycobacteriaceae</taxon>
        <taxon>Mycobacterium</taxon>
    </lineage>
</organism>
<evidence type="ECO:0000313" key="9">
    <source>
        <dbReference type="Proteomes" id="UP000193247"/>
    </source>
</evidence>
<dbReference type="AlphaFoldDB" id="A0A1X2LU35"/>
<accession>A0A1X2LU35</accession>
<keyword evidence="3" id="KW-1003">Cell membrane</keyword>
<keyword evidence="6" id="KW-0564">Palmitate</keyword>
<protein>
    <recommendedName>
        <fullName evidence="10">Phthiocerol dimycocerosate transporter LppX</fullName>
    </recommendedName>
</protein>
<keyword evidence="5" id="KW-0472">Membrane</keyword>
<dbReference type="Proteomes" id="UP000193247">
    <property type="component" value="Unassembled WGS sequence"/>
</dbReference>
<dbReference type="Gene3D" id="2.50.20.20">
    <property type="match status" value="1"/>
</dbReference>
<evidence type="ECO:0000256" key="2">
    <source>
        <dbReference type="ARBA" id="ARBA00009194"/>
    </source>
</evidence>
<proteinExistence type="inferred from homology"/>
<dbReference type="RefSeq" id="WP_085325416.1">
    <property type="nucleotide sequence ID" value="NZ_NCXP01000014.1"/>
</dbReference>
<evidence type="ECO:0000256" key="1">
    <source>
        <dbReference type="ARBA" id="ARBA00004196"/>
    </source>
</evidence>
<comment type="subcellular location">
    <subcellularLocation>
        <location evidence="1">Cell envelope</location>
    </subcellularLocation>
</comment>
<dbReference type="InterPro" id="IPR029046">
    <property type="entry name" value="LolA/LolB/LppX"/>
</dbReference>
<dbReference type="Pfam" id="PF07161">
    <property type="entry name" value="LppX_LprAFG"/>
    <property type="match status" value="1"/>
</dbReference>
<dbReference type="PROSITE" id="PS51257">
    <property type="entry name" value="PROKAR_LIPOPROTEIN"/>
    <property type="match status" value="1"/>
</dbReference>
<evidence type="ECO:0000256" key="7">
    <source>
        <dbReference type="ARBA" id="ARBA00023288"/>
    </source>
</evidence>
<dbReference type="CDD" id="cd16334">
    <property type="entry name" value="LppX-like"/>
    <property type="match status" value="1"/>
</dbReference>
<evidence type="ECO:0000313" key="8">
    <source>
        <dbReference type="EMBL" id="OSC40421.1"/>
    </source>
</evidence>
<comment type="caution">
    <text evidence="8">The sequence shown here is derived from an EMBL/GenBank/DDBJ whole genome shotgun (WGS) entry which is preliminary data.</text>
</comment>
<reference evidence="8 9" key="1">
    <citation type="submission" date="2017-04" db="EMBL/GenBank/DDBJ databases">
        <title>The new phylogeny of genus Mycobacterium.</title>
        <authorList>
            <person name="Tortoli E."/>
            <person name="Trovato A."/>
            <person name="Cirillo D.M."/>
        </authorList>
    </citation>
    <scope>NUCLEOTIDE SEQUENCE [LARGE SCALE GENOMIC DNA]</scope>
    <source>
        <strain evidence="8 9">TBL 1200985</strain>
    </source>
</reference>
<evidence type="ECO:0000256" key="5">
    <source>
        <dbReference type="ARBA" id="ARBA00023136"/>
    </source>
</evidence>
<dbReference type="GO" id="GO:0030313">
    <property type="term" value="C:cell envelope"/>
    <property type="evidence" value="ECO:0007669"/>
    <property type="project" value="UniProtKB-SubCell"/>
</dbReference>
<comment type="similarity">
    <text evidence="2">Belongs to the LppX/LprAFG lipoprotein family.</text>
</comment>
<keyword evidence="9" id="KW-1185">Reference proteome</keyword>
<evidence type="ECO:0008006" key="10">
    <source>
        <dbReference type="Google" id="ProtNLM"/>
    </source>
</evidence>
<evidence type="ECO:0000256" key="3">
    <source>
        <dbReference type="ARBA" id="ARBA00022475"/>
    </source>
</evidence>
<dbReference type="EMBL" id="NCXP01000014">
    <property type="protein sequence ID" value="OSC40421.1"/>
    <property type="molecule type" value="Genomic_DNA"/>
</dbReference>
<dbReference type="InterPro" id="IPR009830">
    <property type="entry name" value="LppX/LprAFG"/>
</dbReference>
<name>A0A1X2LU35_9MYCO</name>
<dbReference type="SUPFAM" id="SSF89392">
    <property type="entry name" value="Prokaryotic lipoproteins and lipoprotein localization factors"/>
    <property type="match status" value="1"/>
</dbReference>
<dbReference type="OrthoDB" id="4707201at2"/>
<evidence type="ECO:0000256" key="4">
    <source>
        <dbReference type="ARBA" id="ARBA00022729"/>
    </source>
</evidence>
<dbReference type="STRING" id="1430326.B8W66_12910"/>
<sequence length="231" mass="24327">MNDRKPAVISALLIALGACLALWLSGCASDNSEPEAQITSSVRADPALVAEIQQSLEATKALTSVHLTVRTTGKIDSMLGITSADVDVQANPLAAKGVCTYQGQADVPFRTKDDNISVKLFEDWTNLGSISELSTSRVIDPTNGVGKILSGITNLQSQGSEVIDGVPTNKITGTLPTETVKMLDPAARRPRPATVWVATDGSHHLVRASIDLGSGTIELTLSKWNQPVNVG</sequence>